<sequence length="258" mass="29704">MFTITKLTAENRFIVVAACVMTFEARDSAAKVVPARFRFNQISTINNVQNQRNRKSTSSQTARWDHQLCKYRANKSLSPMYEISRNHIVTEFIQISKEANEKMIKNPLKKSPSAPNLLDNKSSKKKLHNLREGCLILNPKLLRRHALSVDNSGNNSKQRLGEFDIFRNEITDRKELRLIKQSLLFTYKEHKVGIIFQSFLLFPSVYSCSANFTVLTLLAANFTVLTHFGLKKKNGYDYAFIKMSQGNTENECEEENNI</sequence>
<organism evidence="1 2">
    <name type="scientific">Trichomalopsis sarcophagae</name>
    <dbReference type="NCBI Taxonomy" id="543379"/>
    <lineage>
        <taxon>Eukaryota</taxon>
        <taxon>Metazoa</taxon>
        <taxon>Ecdysozoa</taxon>
        <taxon>Arthropoda</taxon>
        <taxon>Hexapoda</taxon>
        <taxon>Insecta</taxon>
        <taxon>Pterygota</taxon>
        <taxon>Neoptera</taxon>
        <taxon>Endopterygota</taxon>
        <taxon>Hymenoptera</taxon>
        <taxon>Apocrita</taxon>
        <taxon>Proctotrupomorpha</taxon>
        <taxon>Chalcidoidea</taxon>
        <taxon>Pteromalidae</taxon>
        <taxon>Pteromalinae</taxon>
        <taxon>Trichomalopsis</taxon>
    </lineage>
</organism>
<dbReference type="AlphaFoldDB" id="A0A232EXD5"/>
<dbReference type="OrthoDB" id="9994280at2759"/>
<gene>
    <name evidence="1" type="ORF">TSAR_005769</name>
</gene>
<evidence type="ECO:0000313" key="1">
    <source>
        <dbReference type="EMBL" id="OXU23056.1"/>
    </source>
</evidence>
<keyword evidence="2" id="KW-1185">Reference proteome</keyword>
<name>A0A232EXD5_9HYME</name>
<reference evidence="1 2" key="1">
    <citation type="journal article" date="2017" name="Curr. Biol.">
        <title>The Evolution of Venom by Co-option of Single-Copy Genes.</title>
        <authorList>
            <person name="Martinson E.O."/>
            <person name="Mrinalini"/>
            <person name="Kelkar Y.D."/>
            <person name="Chang C.H."/>
            <person name="Werren J.H."/>
        </authorList>
    </citation>
    <scope>NUCLEOTIDE SEQUENCE [LARGE SCALE GENOMIC DNA]</scope>
    <source>
        <strain evidence="1 2">Alberta</strain>
        <tissue evidence="1">Whole body</tissue>
    </source>
</reference>
<protein>
    <submittedName>
        <fullName evidence="1">Uncharacterized protein</fullName>
    </submittedName>
</protein>
<evidence type="ECO:0000313" key="2">
    <source>
        <dbReference type="Proteomes" id="UP000215335"/>
    </source>
</evidence>
<dbReference type="Proteomes" id="UP000215335">
    <property type="component" value="Unassembled WGS sequence"/>
</dbReference>
<comment type="caution">
    <text evidence="1">The sequence shown here is derived from an EMBL/GenBank/DDBJ whole genome shotgun (WGS) entry which is preliminary data.</text>
</comment>
<dbReference type="EMBL" id="NNAY01001742">
    <property type="protein sequence ID" value="OXU23056.1"/>
    <property type="molecule type" value="Genomic_DNA"/>
</dbReference>
<dbReference type="STRING" id="543379.A0A232EXD5"/>
<proteinExistence type="predicted"/>
<accession>A0A232EXD5</accession>